<reference evidence="5 6" key="2">
    <citation type="submission" date="2018-12" db="EMBL/GenBank/DDBJ databases">
        <title>Rhizobacter gummiphilus sp. nov., a rubber-degrading bacterium isolated from the soil of a botanical garden in Japan.</title>
        <authorList>
            <person name="Shunsuke S.S."/>
        </authorList>
    </citation>
    <scope>NUCLEOTIDE SEQUENCE [LARGE SCALE GENOMIC DNA]</scope>
    <source>
        <strain evidence="5 6">S-16</strain>
    </source>
</reference>
<dbReference type="RefSeq" id="WP_124540055.1">
    <property type="nucleotide sequence ID" value="NZ_QUSW01000002.1"/>
</dbReference>
<keyword evidence="6" id="KW-1185">Reference proteome</keyword>
<dbReference type="InterPro" id="IPR052355">
    <property type="entry name" value="CENP-V-like"/>
</dbReference>
<organism evidence="5 6">
    <name type="scientific">Piscinibacter terrae</name>
    <dbReference type="NCBI Taxonomy" id="2496871"/>
    <lineage>
        <taxon>Bacteria</taxon>
        <taxon>Pseudomonadati</taxon>
        <taxon>Pseudomonadota</taxon>
        <taxon>Betaproteobacteria</taxon>
        <taxon>Burkholderiales</taxon>
        <taxon>Sphaerotilaceae</taxon>
        <taxon>Piscinibacter</taxon>
    </lineage>
</organism>
<reference evidence="5 6" key="1">
    <citation type="submission" date="2018-08" db="EMBL/GenBank/DDBJ databases">
        <authorList>
            <person name="Khan S.A."/>
            <person name="Jeon C.O."/>
            <person name="Chun B.H."/>
            <person name="Jeong S.E."/>
        </authorList>
    </citation>
    <scope>NUCLEOTIDE SEQUENCE [LARGE SCALE GENOMIC DNA]</scope>
    <source>
        <strain evidence="5 6">S-16</strain>
    </source>
</reference>
<dbReference type="PANTHER" id="PTHR28620">
    <property type="entry name" value="CENTROMERE PROTEIN V"/>
    <property type="match status" value="1"/>
</dbReference>
<evidence type="ECO:0000256" key="1">
    <source>
        <dbReference type="ARBA" id="ARBA00005495"/>
    </source>
</evidence>
<gene>
    <name evidence="5" type="ORF">DZC73_09890</name>
</gene>
<dbReference type="EMBL" id="QUSW01000002">
    <property type="protein sequence ID" value="RQP25150.1"/>
    <property type="molecule type" value="Genomic_DNA"/>
</dbReference>
<dbReference type="Gene3D" id="2.170.150.70">
    <property type="match status" value="1"/>
</dbReference>
<evidence type="ECO:0000256" key="2">
    <source>
        <dbReference type="ARBA" id="ARBA00022723"/>
    </source>
</evidence>
<dbReference type="AlphaFoldDB" id="A0A3N7HSA5"/>
<feature type="domain" description="CENP-V/GFA" evidence="4">
    <location>
        <begin position="5"/>
        <end position="123"/>
    </location>
</feature>
<dbReference type="PANTHER" id="PTHR28620:SF1">
    <property type="entry name" value="CENP-V_GFA DOMAIN-CONTAINING PROTEIN"/>
    <property type="match status" value="1"/>
</dbReference>
<dbReference type="GO" id="GO:0016846">
    <property type="term" value="F:carbon-sulfur lyase activity"/>
    <property type="evidence" value="ECO:0007669"/>
    <property type="project" value="InterPro"/>
</dbReference>
<protein>
    <submittedName>
        <fullName evidence="5">GFA family protein</fullName>
    </submittedName>
</protein>
<keyword evidence="2" id="KW-0479">Metal-binding</keyword>
<keyword evidence="3" id="KW-0862">Zinc</keyword>
<dbReference type="OrthoDB" id="327703at2"/>
<dbReference type="SUPFAM" id="SSF51316">
    <property type="entry name" value="Mss4-like"/>
    <property type="match status" value="1"/>
</dbReference>
<dbReference type="Pfam" id="PF04828">
    <property type="entry name" value="GFA"/>
    <property type="match status" value="1"/>
</dbReference>
<proteinExistence type="inferred from homology"/>
<comment type="similarity">
    <text evidence="1">Belongs to the Gfa family.</text>
</comment>
<comment type="caution">
    <text evidence="5">The sequence shown here is derived from an EMBL/GenBank/DDBJ whole genome shotgun (WGS) entry which is preliminary data.</text>
</comment>
<evidence type="ECO:0000259" key="4">
    <source>
        <dbReference type="PROSITE" id="PS51891"/>
    </source>
</evidence>
<dbReference type="InterPro" id="IPR011057">
    <property type="entry name" value="Mss4-like_sf"/>
</dbReference>
<sequence length="134" mass="14972">MLKTYHGSCHCGAVRYEADIDLQAETHRCNCSFCAKARNWGATIKPSAFRQLAGEDALTEYTFNSRSARHLFCKHCGGRPFSRGDVPEIGGAYVSVNIACIDDISQEELGRLPVKYMNGRDNDWWHAPAHTAHL</sequence>
<evidence type="ECO:0000256" key="3">
    <source>
        <dbReference type="ARBA" id="ARBA00022833"/>
    </source>
</evidence>
<dbReference type="InterPro" id="IPR006913">
    <property type="entry name" value="CENP-V/GFA"/>
</dbReference>
<evidence type="ECO:0000313" key="5">
    <source>
        <dbReference type="EMBL" id="RQP25150.1"/>
    </source>
</evidence>
<dbReference type="Proteomes" id="UP000267464">
    <property type="component" value="Unassembled WGS sequence"/>
</dbReference>
<accession>A0A3N7HSA5</accession>
<dbReference type="PROSITE" id="PS51891">
    <property type="entry name" value="CENP_V_GFA"/>
    <property type="match status" value="1"/>
</dbReference>
<dbReference type="GO" id="GO:0046872">
    <property type="term" value="F:metal ion binding"/>
    <property type="evidence" value="ECO:0007669"/>
    <property type="project" value="UniProtKB-KW"/>
</dbReference>
<name>A0A3N7HSA5_9BURK</name>
<evidence type="ECO:0000313" key="6">
    <source>
        <dbReference type="Proteomes" id="UP000267464"/>
    </source>
</evidence>